<reference evidence="2 3" key="1">
    <citation type="submission" date="2018-06" db="EMBL/GenBank/DDBJ databases">
        <title>Comparative genomics reveals the genomic features of Rhizophagus irregularis, R. cerebriforme, R. diaphanum and Gigaspora rosea, and their symbiotic lifestyle signature.</title>
        <authorList>
            <person name="Morin E."/>
            <person name="San Clemente H."/>
            <person name="Chen E.C.H."/>
            <person name="De La Providencia I."/>
            <person name="Hainaut M."/>
            <person name="Kuo A."/>
            <person name="Kohler A."/>
            <person name="Murat C."/>
            <person name="Tang N."/>
            <person name="Roy S."/>
            <person name="Loubradou J."/>
            <person name="Henrissat B."/>
            <person name="Grigoriev I.V."/>
            <person name="Corradi N."/>
            <person name="Roux C."/>
            <person name="Martin F.M."/>
        </authorList>
    </citation>
    <scope>NUCLEOTIDE SEQUENCE [LARGE SCALE GENOMIC DNA]</scope>
    <source>
        <strain evidence="2 3">DAOM 194757</strain>
    </source>
</reference>
<dbReference type="Pfam" id="PF07714">
    <property type="entry name" value="PK_Tyr_Ser-Thr"/>
    <property type="match status" value="1"/>
</dbReference>
<dbReference type="InterPro" id="IPR001245">
    <property type="entry name" value="Ser-Thr/Tyr_kinase_cat_dom"/>
</dbReference>
<name>A0A397VBS3_9GLOM</name>
<feature type="domain" description="Serine-threonine/tyrosine-protein kinase catalytic" evidence="1">
    <location>
        <begin position="3"/>
        <end position="64"/>
    </location>
</feature>
<dbReference type="GO" id="GO:0004672">
    <property type="term" value="F:protein kinase activity"/>
    <property type="evidence" value="ECO:0007669"/>
    <property type="project" value="InterPro"/>
</dbReference>
<evidence type="ECO:0000259" key="1">
    <source>
        <dbReference type="Pfam" id="PF07714"/>
    </source>
</evidence>
<dbReference type="AlphaFoldDB" id="A0A397VBS3"/>
<dbReference type="SUPFAM" id="SSF56112">
    <property type="entry name" value="Protein kinase-like (PK-like)"/>
    <property type="match status" value="1"/>
</dbReference>
<comment type="caution">
    <text evidence="2">The sequence shown here is derived from an EMBL/GenBank/DDBJ whole genome shotgun (WGS) entry which is preliminary data.</text>
</comment>
<gene>
    <name evidence="2" type="ORF">C2G38_2181713</name>
</gene>
<dbReference type="Gene3D" id="1.10.510.10">
    <property type="entry name" value="Transferase(Phosphotransferase) domain 1"/>
    <property type="match status" value="1"/>
</dbReference>
<organism evidence="2 3">
    <name type="scientific">Gigaspora rosea</name>
    <dbReference type="NCBI Taxonomy" id="44941"/>
    <lineage>
        <taxon>Eukaryota</taxon>
        <taxon>Fungi</taxon>
        <taxon>Fungi incertae sedis</taxon>
        <taxon>Mucoromycota</taxon>
        <taxon>Glomeromycotina</taxon>
        <taxon>Glomeromycetes</taxon>
        <taxon>Diversisporales</taxon>
        <taxon>Gigasporaceae</taxon>
        <taxon>Gigaspora</taxon>
    </lineage>
</organism>
<protein>
    <recommendedName>
        <fullName evidence="1">Serine-threonine/tyrosine-protein kinase catalytic domain-containing protein</fullName>
    </recommendedName>
</protein>
<dbReference type="OrthoDB" id="3205772at2759"/>
<proteinExistence type="predicted"/>
<keyword evidence="3" id="KW-1185">Reference proteome</keyword>
<evidence type="ECO:0000313" key="3">
    <source>
        <dbReference type="Proteomes" id="UP000266673"/>
    </source>
</evidence>
<dbReference type="EMBL" id="QKWP01000471">
    <property type="protein sequence ID" value="RIB19472.1"/>
    <property type="molecule type" value="Genomic_DNA"/>
</dbReference>
<sequence>MWMFTSRQLPFRDHRYDEALALKTYNGARPQIINETTSCFIYLMQRCWNHDPEQRPTSSEIHEIIISLFLDSDIINLVIDEMTNNLIIIDKY</sequence>
<dbReference type="InterPro" id="IPR011009">
    <property type="entry name" value="Kinase-like_dom_sf"/>
</dbReference>
<accession>A0A397VBS3</accession>
<evidence type="ECO:0000313" key="2">
    <source>
        <dbReference type="EMBL" id="RIB19472.1"/>
    </source>
</evidence>
<dbReference type="Proteomes" id="UP000266673">
    <property type="component" value="Unassembled WGS sequence"/>
</dbReference>